<keyword evidence="2" id="KW-1185">Reference proteome</keyword>
<proteinExistence type="predicted"/>
<protein>
    <submittedName>
        <fullName evidence="1">Uncharacterized protein</fullName>
    </submittedName>
</protein>
<gene>
    <name evidence="1" type="ORF">RFI_18976</name>
</gene>
<evidence type="ECO:0000313" key="1">
    <source>
        <dbReference type="EMBL" id="ETO18302.1"/>
    </source>
</evidence>
<sequence>MNLILAEDIISKNQIINKPNTIFFCKVALVLNDVKFFFVNLKKQKIVTNLCRIFNCLNLPKKIKKLTIFSLKKVDSFLVETFLRGILTIKTRAKTLRGVIERCHFKKTKIKNWTQHDKTQTHITQKHRIRRLAVLRPKYVA</sequence>
<dbReference type="EMBL" id="ASPP01015151">
    <property type="protein sequence ID" value="ETO18302.1"/>
    <property type="molecule type" value="Genomic_DNA"/>
</dbReference>
<comment type="caution">
    <text evidence="1">The sequence shown here is derived from an EMBL/GenBank/DDBJ whole genome shotgun (WGS) entry which is preliminary data.</text>
</comment>
<reference evidence="1 2" key="1">
    <citation type="journal article" date="2013" name="Curr. Biol.">
        <title>The Genome of the Foraminiferan Reticulomyxa filosa.</title>
        <authorList>
            <person name="Glockner G."/>
            <person name="Hulsmann N."/>
            <person name="Schleicher M."/>
            <person name="Noegel A.A."/>
            <person name="Eichinger L."/>
            <person name="Gallinger C."/>
            <person name="Pawlowski J."/>
            <person name="Sierra R."/>
            <person name="Euteneuer U."/>
            <person name="Pillet L."/>
            <person name="Moustafa A."/>
            <person name="Platzer M."/>
            <person name="Groth M."/>
            <person name="Szafranski K."/>
            <person name="Schliwa M."/>
        </authorList>
    </citation>
    <scope>NUCLEOTIDE SEQUENCE [LARGE SCALE GENOMIC DNA]</scope>
</reference>
<accession>X6MXT5</accession>
<evidence type="ECO:0000313" key="2">
    <source>
        <dbReference type="Proteomes" id="UP000023152"/>
    </source>
</evidence>
<dbReference type="AlphaFoldDB" id="X6MXT5"/>
<dbReference type="Proteomes" id="UP000023152">
    <property type="component" value="Unassembled WGS sequence"/>
</dbReference>
<name>X6MXT5_RETFI</name>
<organism evidence="1 2">
    <name type="scientific">Reticulomyxa filosa</name>
    <dbReference type="NCBI Taxonomy" id="46433"/>
    <lineage>
        <taxon>Eukaryota</taxon>
        <taxon>Sar</taxon>
        <taxon>Rhizaria</taxon>
        <taxon>Retaria</taxon>
        <taxon>Foraminifera</taxon>
        <taxon>Monothalamids</taxon>
        <taxon>Reticulomyxidae</taxon>
        <taxon>Reticulomyxa</taxon>
    </lineage>
</organism>